<gene>
    <name evidence="10" type="ORF">D5R93_06010</name>
</gene>
<reference evidence="10 11" key="1">
    <citation type="submission" date="2018-09" db="EMBL/GenBank/DDBJ databases">
        <authorList>
            <person name="Li J."/>
        </authorList>
    </citation>
    <scope>NUCLEOTIDE SEQUENCE [LARGE SCALE GENOMIC DNA]</scope>
    <source>
        <strain evidence="10 11">2129</strain>
    </source>
</reference>
<dbReference type="CDD" id="cd05401">
    <property type="entry name" value="NT_GlnE_GlnD_like"/>
    <property type="match status" value="1"/>
</dbReference>
<dbReference type="SUPFAM" id="SSF81593">
    <property type="entry name" value="Nucleotidyltransferase substrate binding subunit/domain"/>
    <property type="match status" value="2"/>
</dbReference>
<evidence type="ECO:0000256" key="4">
    <source>
        <dbReference type="ARBA" id="ARBA00022840"/>
    </source>
</evidence>
<feature type="region of interest" description="Disordered" evidence="7">
    <location>
        <begin position="344"/>
        <end position="374"/>
    </location>
</feature>
<accession>A0ABN5PN11</accession>
<keyword evidence="6" id="KW-0511">Multifunctional enzyme</keyword>
<feature type="domain" description="Glutamate-ammonia ligase adenylyltransferase repeated" evidence="8">
    <location>
        <begin position="383"/>
        <end position="458"/>
    </location>
</feature>
<dbReference type="InterPro" id="IPR005190">
    <property type="entry name" value="GlnE_rpt_dom"/>
</dbReference>
<evidence type="ECO:0000256" key="1">
    <source>
        <dbReference type="ARBA" id="ARBA00022679"/>
    </source>
</evidence>
<dbReference type="Pfam" id="PF08335">
    <property type="entry name" value="GlnD_UR_UTase"/>
    <property type="match status" value="2"/>
</dbReference>
<keyword evidence="1 10" id="KW-0808">Transferase</keyword>
<name>A0ABN5PN11_9ACTO</name>
<dbReference type="InterPro" id="IPR043519">
    <property type="entry name" value="NT_sf"/>
</dbReference>
<feature type="region of interest" description="Disordered" evidence="7">
    <location>
        <begin position="1161"/>
        <end position="1241"/>
    </location>
</feature>
<dbReference type="GO" id="GO:0008882">
    <property type="term" value="F:[glutamate-ammonia-ligase] adenylyltransferase activity"/>
    <property type="evidence" value="ECO:0007669"/>
    <property type="project" value="UniProtKB-EC"/>
</dbReference>
<dbReference type="PANTHER" id="PTHR30621:SF0">
    <property type="entry name" value="BIFUNCTIONAL GLUTAMINE SYNTHETASE ADENYLYLTRANSFERASE_ADENYLYL-REMOVING ENZYME"/>
    <property type="match status" value="1"/>
</dbReference>
<dbReference type="InterPro" id="IPR013546">
    <property type="entry name" value="PII_UdlTrfase/GS_AdlTrfase"/>
</dbReference>
<dbReference type="Gene3D" id="3.30.460.10">
    <property type="entry name" value="Beta Polymerase, domain 2"/>
    <property type="match status" value="2"/>
</dbReference>
<dbReference type="SUPFAM" id="SSF81301">
    <property type="entry name" value="Nucleotidyltransferase"/>
    <property type="match status" value="2"/>
</dbReference>
<keyword evidence="4" id="KW-0067">ATP-binding</keyword>
<dbReference type="InterPro" id="IPR023057">
    <property type="entry name" value="GlnE"/>
</dbReference>
<feature type="compositionally biased region" description="Basic and acidic residues" evidence="7">
    <location>
        <begin position="139"/>
        <end position="161"/>
    </location>
</feature>
<proteinExistence type="predicted"/>
<feature type="region of interest" description="Disordered" evidence="7">
    <location>
        <begin position="133"/>
        <end position="173"/>
    </location>
</feature>
<keyword evidence="3" id="KW-0547">Nucleotide-binding</keyword>
<dbReference type="Gene3D" id="1.20.120.1510">
    <property type="match status" value="1"/>
</dbReference>
<evidence type="ECO:0000256" key="6">
    <source>
        <dbReference type="ARBA" id="ARBA00023268"/>
    </source>
</evidence>
<evidence type="ECO:0000256" key="7">
    <source>
        <dbReference type="SAM" id="MobiDB-lite"/>
    </source>
</evidence>
<dbReference type="Proteomes" id="UP000273001">
    <property type="component" value="Chromosome"/>
</dbReference>
<feature type="domain" description="Glutamate-ammonia ligase adenylyltransferase repeated" evidence="8">
    <location>
        <begin position="180"/>
        <end position="346"/>
    </location>
</feature>
<evidence type="ECO:0000256" key="3">
    <source>
        <dbReference type="ARBA" id="ARBA00022741"/>
    </source>
</evidence>
<evidence type="ECO:0000256" key="2">
    <source>
        <dbReference type="ARBA" id="ARBA00022695"/>
    </source>
</evidence>
<dbReference type="EMBL" id="CP032514">
    <property type="protein sequence ID" value="AYD89716.1"/>
    <property type="molecule type" value="Genomic_DNA"/>
</dbReference>
<sequence length="1241" mass="133525">MEADVTGRVGGRPPSARVRLLRAGFADPVRAAVLLADPVLADYLPATGPAEHPLPGPYPPGARDLAEPDARHEALLTAMSDTADPDLALLALVRLAQACTRYSQLPGAVAGHGSGRVDSRHEPARLLRRLLAGGAEASGGREEQDGGEQDRARADSGDRTEANPAPGDVEAGALGEHRRRLLAVLGHSQALGDFLVSHPERLTALAPARAWQVAAQPTTRQLLRQAVTDVLGARSPRCPGPDSATLLRATAALRCAYRDRLLTIVADDLTCEQPVDHVAVVGARMAELADAALDAGLLVARAAVGPRADSVALAVIAMGKTGACELNYVSDVDVIYVVGAPGSQEAGRGARVTSDGNDGDPSPGAPLSEEAGAPLSEEELVSVGTQVATELARVVSATAAEPPLWPLDTALRPEGKDGALVRTLDSHLVYYQRWAASWEFQALLKARPSAGDRQLGAAYVEAVSALVWEATRRENFVEDARAMRRRVERESAPQGERDRRIKLGPGGLRDVEFTVQLLQLVHGRSDTSLRVRGTLEALEVLGRGGYVARQDAAAMSDCYKALRLLEHRSQLYRLRRTHDLPSREEDLRRIGRGLHRHVADTESLWTVFRGLRRRVRALHEEIYYRPLLGAAASLSADEMALSPQAARERLAAFGYVDAEGALRHIQALTEGVSRRAAIQRQLLPVIIGWMGQGADPDFGLLSFRRLSEAVGGSHWYLAMLRDSPVAARRLCHVLSCAHWVCERLSELPEAIAWLDDDDELLPRRQEALYEETVSVLRRRPLTGPDEAALERQALEAVQAVVRVRAREEVRASLADCLDAISPERTSTILTGATDAVLAGALCVATGLVIALREGASAVAQGPSSSLQWPTALAEHAIIAMGRLGGLEVGYASDADVLFVHRSRPGADEAQAAQEADAVARWTVRLLAAARPHPLEVDTGLRPEGRQGPMSRSLDSYADYYGRWAAVWERQALLRARACAGDSELGRAFEDLVAGLRWAEGGLSGQERREIRRIKARMETERLPRAVDPARHLKLGPGGLSDVEWCAQVLQLAHADQVEELRTTSTLAALRAAAAADLLDTEDAACLTTAWLLASRLRAAIVLGTGRTSVPRREVLPDAIREIRLVGRLIGLEGGHERELEDLYRRSARHARAVTERILFGGSSGSTTAATSRAVARRRPRRGAGGASARAVLGRDATTPERGSLRGTGVKETRASGGRPVSSWRRRPGPGGRVGEGPYPWS</sequence>
<dbReference type="Pfam" id="PF03710">
    <property type="entry name" value="GlnE"/>
    <property type="match status" value="3"/>
</dbReference>
<keyword evidence="5" id="KW-0460">Magnesium</keyword>
<dbReference type="NCBIfam" id="NF010707">
    <property type="entry name" value="PRK14109.1"/>
    <property type="match status" value="1"/>
</dbReference>
<feature type="compositionally biased region" description="Low complexity" evidence="7">
    <location>
        <begin position="1164"/>
        <end position="1173"/>
    </location>
</feature>
<protein>
    <submittedName>
        <fullName evidence="10">Bifunctional [glutamine synthetase] adenylyltransferase/[glutamine synthetase]-adenylyl-L-tyrosine phosphorylase</fullName>
        <ecNumber evidence="10">2.7.7.42</ecNumber>
        <ecNumber evidence="10">2.7.7.89</ecNumber>
    </submittedName>
</protein>
<dbReference type="EC" id="2.7.7.42" evidence="10"/>
<organism evidence="10 11">
    <name type="scientific">Actinomyces lilanjuaniae</name>
    <dbReference type="NCBI Taxonomy" id="2321394"/>
    <lineage>
        <taxon>Bacteria</taxon>
        <taxon>Bacillati</taxon>
        <taxon>Actinomycetota</taxon>
        <taxon>Actinomycetes</taxon>
        <taxon>Actinomycetales</taxon>
        <taxon>Actinomycetaceae</taxon>
        <taxon>Actinomyces</taxon>
    </lineage>
</organism>
<dbReference type="PANTHER" id="PTHR30621">
    <property type="entry name" value="GLUTAMINE SYNTHETASE ADENYLYLTRANSFERASE"/>
    <property type="match status" value="1"/>
</dbReference>
<evidence type="ECO:0000313" key="11">
    <source>
        <dbReference type="Proteomes" id="UP000273001"/>
    </source>
</evidence>
<evidence type="ECO:0000256" key="5">
    <source>
        <dbReference type="ARBA" id="ARBA00022842"/>
    </source>
</evidence>
<evidence type="ECO:0000259" key="8">
    <source>
        <dbReference type="Pfam" id="PF03710"/>
    </source>
</evidence>
<feature type="domain" description="Glutamate-ammonia ligase adenylyltransferase repeated" evidence="8">
    <location>
        <begin position="729"/>
        <end position="989"/>
    </location>
</feature>
<keyword evidence="2 10" id="KW-0548">Nucleotidyltransferase</keyword>
<evidence type="ECO:0000259" key="9">
    <source>
        <dbReference type="Pfam" id="PF08335"/>
    </source>
</evidence>
<evidence type="ECO:0000313" key="10">
    <source>
        <dbReference type="EMBL" id="AYD89716.1"/>
    </source>
</evidence>
<keyword evidence="11" id="KW-1185">Reference proteome</keyword>
<feature type="domain" description="PII-uridylyltransferase/Glutamine-synthetase adenylyltransferase" evidence="9">
    <location>
        <begin position="1025"/>
        <end position="1155"/>
    </location>
</feature>
<dbReference type="EC" id="2.7.7.89" evidence="10"/>
<dbReference type="GO" id="GO:0047388">
    <property type="term" value="F:[glutamine synthetase]-adenylyl-L-tyrosine phosphorylase activity"/>
    <property type="evidence" value="ECO:0007669"/>
    <property type="project" value="UniProtKB-EC"/>
</dbReference>
<feature type="domain" description="PII-uridylyltransferase/Glutamine-synthetase adenylyltransferase" evidence="9">
    <location>
        <begin position="481"/>
        <end position="622"/>
    </location>
</feature>
<dbReference type="Gene3D" id="1.20.120.330">
    <property type="entry name" value="Nucleotidyltransferases domain 2"/>
    <property type="match status" value="2"/>
</dbReference>